<reference evidence="2" key="1">
    <citation type="submission" date="2018-03" db="EMBL/GenBank/DDBJ databases">
        <authorList>
            <person name="Rodrigo-Torres L."/>
            <person name="Arahal R. D."/>
            <person name="Lucena T."/>
        </authorList>
    </citation>
    <scope>NUCLEOTIDE SEQUENCE [LARGE SCALE GENOMIC DNA]</scope>
    <source>
        <strain evidence="2">CECT 7615</strain>
    </source>
</reference>
<sequence>MICPTRQEIRARGPDDAVITCTAIQGIRRKGSVEFIIPGGRRPTRGRYKNDIAERRPGQRREIPGRKCSGQCDRRIETRCFIGVDFEQRCPARGCSLKAVVKQKGPGHPHHIFGGEIRDQIPVQPNRIIAKDIGARAPGQGIGPHAPRERINTRTAIQAVIVRAPRQQVVIRLPKERIRPGLTDQLVIPVSSGQAVCRRRSKDHITVRGTVECRHKTLSPSRPKTVD</sequence>
<evidence type="ECO:0000313" key="2">
    <source>
        <dbReference type="Proteomes" id="UP000244898"/>
    </source>
</evidence>
<accession>A0A2R8CFX4</accession>
<dbReference type="Proteomes" id="UP000244898">
    <property type="component" value="Unassembled WGS sequence"/>
</dbReference>
<keyword evidence="2" id="KW-1185">Reference proteome</keyword>
<evidence type="ECO:0000313" key="1">
    <source>
        <dbReference type="EMBL" id="SPJ31307.1"/>
    </source>
</evidence>
<dbReference type="EMBL" id="ONZG01000019">
    <property type="protein sequence ID" value="SPJ31307.1"/>
    <property type="molecule type" value="Genomic_DNA"/>
</dbReference>
<dbReference type="AlphaFoldDB" id="A0A2R8CFX4"/>
<organism evidence="1 2">
    <name type="scientific">Falsiruegeria mediterranea M17</name>
    <dbReference type="NCBI Taxonomy" id="1200281"/>
    <lineage>
        <taxon>Bacteria</taxon>
        <taxon>Pseudomonadati</taxon>
        <taxon>Pseudomonadota</taxon>
        <taxon>Alphaproteobacteria</taxon>
        <taxon>Rhodobacterales</taxon>
        <taxon>Roseobacteraceae</taxon>
        <taxon>Falsiruegeria</taxon>
    </lineage>
</organism>
<proteinExistence type="predicted"/>
<gene>
    <name evidence="1" type="ORF">TRM7615_04850</name>
</gene>
<protein>
    <submittedName>
        <fullName evidence="1">Uncharacterized protein</fullName>
    </submittedName>
</protein>
<name>A0A2R8CFX4_9RHOB</name>